<sequence length="175" mass="19325">MRAELEEEFREFAVAAMPRLRRFAHAACHDPHRADDLVQATLEKMYAAWPRVHGVESPFAYARTVLVRVLVSEQRRHWWSREVSTADATIAHLAEPVAGRGGAEADSRLDLVAALAALPPRQRLAVVLRHLEDLPVAEVARVMGCSEGTVKSTTSDGLAALRRSLETVVGQEVSR</sequence>
<dbReference type="Pfam" id="PF08281">
    <property type="entry name" value="Sigma70_r4_2"/>
    <property type="match status" value="1"/>
</dbReference>
<organism evidence="8 9">
    <name type="scientific">Pedococcus cremeus</name>
    <dbReference type="NCBI Taxonomy" id="587636"/>
    <lineage>
        <taxon>Bacteria</taxon>
        <taxon>Bacillati</taxon>
        <taxon>Actinomycetota</taxon>
        <taxon>Actinomycetes</taxon>
        <taxon>Micrococcales</taxon>
        <taxon>Intrasporangiaceae</taxon>
        <taxon>Pedococcus</taxon>
    </lineage>
</organism>
<dbReference type="NCBIfam" id="TIGR02983">
    <property type="entry name" value="SigE-fam_strep"/>
    <property type="match status" value="1"/>
</dbReference>
<dbReference type="PANTHER" id="PTHR43133">
    <property type="entry name" value="RNA POLYMERASE ECF-TYPE SIGMA FACTO"/>
    <property type="match status" value="1"/>
</dbReference>
<dbReference type="InterPro" id="IPR013249">
    <property type="entry name" value="RNA_pol_sigma70_r4_t2"/>
</dbReference>
<feature type="domain" description="RNA polymerase sigma-70 region 2" evidence="6">
    <location>
        <begin position="17"/>
        <end position="79"/>
    </location>
</feature>
<dbReference type="InterPro" id="IPR014284">
    <property type="entry name" value="RNA_pol_sigma-70_dom"/>
</dbReference>
<evidence type="ECO:0000259" key="7">
    <source>
        <dbReference type="Pfam" id="PF08281"/>
    </source>
</evidence>
<dbReference type="InterPro" id="IPR039425">
    <property type="entry name" value="RNA_pol_sigma-70-like"/>
</dbReference>
<dbReference type="NCBIfam" id="TIGR02937">
    <property type="entry name" value="sigma70-ECF"/>
    <property type="match status" value="1"/>
</dbReference>
<evidence type="ECO:0000256" key="3">
    <source>
        <dbReference type="ARBA" id="ARBA00023082"/>
    </source>
</evidence>
<dbReference type="PANTHER" id="PTHR43133:SF50">
    <property type="entry name" value="ECF RNA POLYMERASE SIGMA FACTOR SIGM"/>
    <property type="match status" value="1"/>
</dbReference>
<dbReference type="InterPro" id="IPR007627">
    <property type="entry name" value="RNA_pol_sigma70_r2"/>
</dbReference>
<evidence type="ECO:0000256" key="1">
    <source>
        <dbReference type="ARBA" id="ARBA00010641"/>
    </source>
</evidence>
<keyword evidence="5" id="KW-0804">Transcription</keyword>
<dbReference type="Gene3D" id="1.10.1740.10">
    <property type="match status" value="1"/>
</dbReference>
<dbReference type="EMBL" id="FOHB01000004">
    <property type="protein sequence ID" value="SES24752.1"/>
    <property type="molecule type" value="Genomic_DNA"/>
</dbReference>
<keyword evidence="9" id="KW-1185">Reference proteome</keyword>
<protein>
    <submittedName>
        <fullName evidence="8">RNA polymerase sigma-70 factor, sigma-E family</fullName>
    </submittedName>
</protein>
<comment type="similarity">
    <text evidence="1">Belongs to the sigma-70 factor family. ECF subfamily.</text>
</comment>
<dbReference type="AlphaFoldDB" id="A0A1H9VT47"/>
<name>A0A1H9VT47_9MICO</name>
<gene>
    <name evidence="8" type="ORF">SAMN05216199_2545</name>
</gene>
<dbReference type="Pfam" id="PF04542">
    <property type="entry name" value="Sigma70_r2"/>
    <property type="match status" value="1"/>
</dbReference>
<dbReference type="GO" id="GO:0003677">
    <property type="term" value="F:DNA binding"/>
    <property type="evidence" value="ECO:0007669"/>
    <property type="project" value="UniProtKB-KW"/>
</dbReference>
<dbReference type="OrthoDB" id="3692620at2"/>
<evidence type="ECO:0000256" key="2">
    <source>
        <dbReference type="ARBA" id="ARBA00023015"/>
    </source>
</evidence>
<evidence type="ECO:0000256" key="5">
    <source>
        <dbReference type="ARBA" id="ARBA00023163"/>
    </source>
</evidence>
<accession>A0A1H9VT47</accession>
<dbReference type="InterPro" id="IPR036388">
    <property type="entry name" value="WH-like_DNA-bd_sf"/>
</dbReference>
<feature type="domain" description="RNA polymerase sigma factor 70 region 4 type 2" evidence="7">
    <location>
        <begin position="109"/>
        <end position="161"/>
    </location>
</feature>
<evidence type="ECO:0000259" key="6">
    <source>
        <dbReference type="Pfam" id="PF04542"/>
    </source>
</evidence>
<proteinExistence type="inferred from homology"/>
<dbReference type="STRING" id="587636.SAMN05216199_2545"/>
<keyword evidence="4" id="KW-0238">DNA-binding</keyword>
<evidence type="ECO:0000313" key="9">
    <source>
        <dbReference type="Proteomes" id="UP000199019"/>
    </source>
</evidence>
<dbReference type="Proteomes" id="UP000199019">
    <property type="component" value="Unassembled WGS sequence"/>
</dbReference>
<evidence type="ECO:0000256" key="4">
    <source>
        <dbReference type="ARBA" id="ARBA00023125"/>
    </source>
</evidence>
<dbReference type="Gene3D" id="1.10.10.10">
    <property type="entry name" value="Winged helix-like DNA-binding domain superfamily/Winged helix DNA-binding domain"/>
    <property type="match status" value="1"/>
</dbReference>
<dbReference type="InterPro" id="IPR014325">
    <property type="entry name" value="RNA_pol_sigma-E_actinobac"/>
</dbReference>
<keyword evidence="2" id="KW-0805">Transcription regulation</keyword>
<dbReference type="InterPro" id="IPR013324">
    <property type="entry name" value="RNA_pol_sigma_r3/r4-like"/>
</dbReference>
<dbReference type="SUPFAM" id="SSF88659">
    <property type="entry name" value="Sigma3 and sigma4 domains of RNA polymerase sigma factors"/>
    <property type="match status" value="1"/>
</dbReference>
<dbReference type="InterPro" id="IPR013325">
    <property type="entry name" value="RNA_pol_sigma_r2"/>
</dbReference>
<keyword evidence="3" id="KW-0731">Sigma factor</keyword>
<reference evidence="9" key="1">
    <citation type="submission" date="2016-10" db="EMBL/GenBank/DDBJ databases">
        <authorList>
            <person name="Varghese N."/>
            <person name="Submissions S."/>
        </authorList>
    </citation>
    <scope>NUCLEOTIDE SEQUENCE [LARGE SCALE GENOMIC DNA]</scope>
    <source>
        <strain evidence="9">CGMCC 1.6963</strain>
    </source>
</reference>
<dbReference type="GO" id="GO:0006352">
    <property type="term" value="P:DNA-templated transcription initiation"/>
    <property type="evidence" value="ECO:0007669"/>
    <property type="project" value="InterPro"/>
</dbReference>
<dbReference type="CDD" id="cd06171">
    <property type="entry name" value="Sigma70_r4"/>
    <property type="match status" value="1"/>
</dbReference>
<dbReference type="SUPFAM" id="SSF88946">
    <property type="entry name" value="Sigma2 domain of RNA polymerase sigma factors"/>
    <property type="match status" value="1"/>
</dbReference>
<evidence type="ECO:0000313" key="8">
    <source>
        <dbReference type="EMBL" id="SES24752.1"/>
    </source>
</evidence>
<dbReference type="RefSeq" id="WP_091758661.1">
    <property type="nucleotide sequence ID" value="NZ_FOHB01000004.1"/>
</dbReference>
<dbReference type="GO" id="GO:0016987">
    <property type="term" value="F:sigma factor activity"/>
    <property type="evidence" value="ECO:0007669"/>
    <property type="project" value="UniProtKB-KW"/>
</dbReference>